<evidence type="ECO:0000256" key="4">
    <source>
        <dbReference type="ARBA" id="ARBA00023163"/>
    </source>
</evidence>
<dbReference type="SMART" id="SM01104">
    <property type="entry name" value="CTD"/>
    <property type="match status" value="1"/>
</dbReference>
<dbReference type="Pfam" id="PF03439">
    <property type="entry name" value="Spt5-NGN"/>
    <property type="match status" value="1"/>
</dbReference>
<feature type="compositionally biased region" description="Acidic residues" evidence="9">
    <location>
        <begin position="77"/>
        <end position="120"/>
    </location>
</feature>
<dbReference type="EMBL" id="JAZGUE010000003">
    <property type="protein sequence ID" value="KAL2268422.1"/>
    <property type="molecule type" value="Genomic_DNA"/>
</dbReference>
<feature type="compositionally biased region" description="Low complexity" evidence="9">
    <location>
        <begin position="1045"/>
        <end position="1063"/>
    </location>
</feature>
<gene>
    <name evidence="12" type="ORF">VTJ83DRAFT_3268</name>
</gene>
<evidence type="ECO:0000256" key="3">
    <source>
        <dbReference type="ARBA" id="ARBA00020181"/>
    </source>
</evidence>
<proteinExistence type="inferred from homology"/>
<keyword evidence="5 8" id="KW-0539">Nucleus</keyword>
<keyword evidence="4 8" id="KW-0804">Transcription</keyword>
<accession>A0ABR4DDT8</accession>
<comment type="caution">
    <text evidence="12">The sequence shown here is derived from an EMBL/GenBank/DDBJ whole genome shotgun (WGS) entry which is preliminary data.</text>
</comment>
<protein>
    <recommendedName>
        <fullName evidence="3 8">Transcription elongation factor SPT5</fullName>
    </recommendedName>
</protein>
<dbReference type="Proteomes" id="UP001600064">
    <property type="component" value="Unassembled WGS sequence"/>
</dbReference>
<feature type="domain" description="Spt5 C-terminal" evidence="11">
    <location>
        <begin position="865"/>
        <end position="1051"/>
    </location>
</feature>
<dbReference type="PIRSF" id="PIRSF036945">
    <property type="entry name" value="Spt5"/>
    <property type="match status" value="1"/>
</dbReference>
<dbReference type="Pfam" id="PF23284">
    <property type="entry name" value="KOW2_Spt5"/>
    <property type="match status" value="1"/>
</dbReference>
<feature type="compositionally biased region" description="Acidic residues" evidence="9">
    <location>
        <begin position="140"/>
        <end position="157"/>
    </location>
</feature>
<comment type="subcellular location">
    <subcellularLocation>
        <location evidence="1 8">Nucleus</location>
    </subcellularLocation>
</comment>
<evidence type="ECO:0000313" key="12">
    <source>
        <dbReference type="EMBL" id="KAL2268422.1"/>
    </source>
</evidence>
<dbReference type="InterPro" id="IPR024945">
    <property type="entry name" value="Spt5_C_dom"/>
</dbReference>
<evidence type="ECO:0000256" key="9">
    <source>
        <dbReference type="SAM" id="MobiDB-lite"/>
    </source>
</evidence>
<dbReference type="InterPro" id="IPR008991">
    <property type="entry name" value="Translation_prot_SH3-like_sf"/>
</dbReference>
<evidence type="ECO:0000313" key="13">
    <source>
        <dbReference type="Proteomes" id="UP001600064"/>
    </source>
</evidence>
<feature type="domain" description="KOW" evidence="10">
    <location>
        <begin position="332"/>
        <end position="360"/>
    </location>
</feature>
<dbReference type="InterPro" id="IPR022581">
    <property type="entry name" value="Spt5_N"/>
</dbReference>
<dbReference type="InterPro" id="IPR036735">
    <property type="entry name" value="NGN_dom_sf"/>
</dbReference>
<evidence type="ECO:0000259" key="10">
    <source>
        <dbReference type="SMART" id="SM00739"/>
    </source>
</evidence>
<feature type="compositionally biased region" description="Basic residues" evidence="9">
    <location>
        <begin position="123"/>
        <end position="133"/>
    </location>
</feature>
<dbReference type="Pfam" id="PF11942">
    <property type="entry name" value="Spt5_N"/>
    <property type="match status" value="1"/>
</dbReference>
<dbReference type="InterPro" id="IPR041973">
    <property type="entry name" value="KOW_Spt5_1"/>
</dbReference>
<feature type="domain" description="KOW" evidence="10">
    <location>
        <begin position="761"/>
        <end position="788"/>
    </location>
</feature>
<comment type="function">
    <text evidence="6 8">The SPT4-SPT5 complex mediates both activation and inhibition of transcription elongation, and plays a role in pre-mRNA processing. This complex seems to be important for the stability of the RNA polymerase II elongation machinery on the chromatin template but not for the inherent ability of this machinery to translocate down the gene.</text>
</comment>
<feature type="domain" description="KOW" evidence="10">
    <location>
        <begin position="491"/>
        <end position="518"/>
    </location>
</feature>
<evidence type="ECO:0000259" key="11">
    <source>
        <dbReference type="SMART" id="SM01104"/>
    </source>
</evidence>
<feature type="region of interest" description="Disordered" evidence="9">
    <location>
        <begin position="379"/>
        <end position="402"/>
    </location>
</feature>
<organism evidence="12 13">
    <name type="scientific">Remersonia thermophila</name>
    <dbReference type="NCBI Taxonomy" id="72144"/>
    <lineage>
        <taxon>Eukaryota</taxon>
        <taxon>Fungi</taxon>
        <taxon>Dikarya</taxon>
        <taxon>Ascomycota</taxon>
        <taxon>Pezizomycotina</taxon>
        <taxon>Sordariomycetes</taxon>
        <taxon>Sordariomycetidae</taxon>
        <taxon>Sordariales</taxon>
        <taxon>Sordariales incertae sedis</taxon>
        <taxon>Remersonia</taxon>
    </lineage>
</organism>
<feature type="domain" description="KOW" evidence="10">
    <location>
        <begin position="667"/>
        <end position="692"/>
    </location>
</feature>
<dbReference type="InterPro" id="IPR041976">
    <property type="entry name" value="KOW_Spt5_3"/>
</dbReference>
<dbReference type="InterPro" id="IPR005824">
    <property type="entry name" value="KOW"/>
</dbReference>
<dbReference type="Pfam" id="PF23042">
    <property type="entry name" value="KOW1_SPT5"/>
    <property type="match status" value="1"/>
</dbReference>
<dbReference type="InterPro" id="IPR039385">
    <property type="entry name" value="NGN_Euk"/>
</dbReference>
<dbReference type="Gene3D" id="3.30.70.940">
    <property type="entry name" value="NusG, N-terminal domain"/>
    <property type="match status" value="1"/>
</dbReference>
<dbReference type="Pfam" id="PF23290">
    <property type="entry name" value="KOW5_SPT5"/>
    <property type="match status" value="1"/>
</dbReference>
<dbReference type="InterPro" id="IPR041975">
    <property type="entry name" value="KOW_Spt5_2"/>
</dbReference>
<feature type="compositionally biased region" description="Acidic residues" evidence="9">
    <location>
        <begin position="26"/>
        <end position="38"/>
    </location>
</feature>
<feature type="compositionally biased region" description="Low complexity" evidence="9">
    <location>
        <begin position="1022"/>
        <end position="1038"/>
    </location>
</feature>
<dbReference type="CDD" id="cd06083">
    <property type="entry name" value="KOW_Spt5_3"/>
    <property type="match status" value="1"/>
</dbReference>
<dbReference type="CDD" id="cd06082">
    <property type="entry name" value="KOW_Spt5_2"/>
    <property type="match status" value="1"/>
</dbReference>
<evidence type="ECO:0000256" key="2">
    <source>
        <dbReference type="ARBA" id="ARBA00006956"/>
    </source>
</evidence>
<dbReference type="InterPro" id="IPR017071">
    <property type="entry name" value="TF_Spt5_eukaryote"/>
</dbReference>
<dbReference type="InterPro" id="IPR014722">
    <property type="entry name" value="Rib_uL2_dom2"/>
</dbReference>
<reference evidence="12 13" key="1">
    <citation type="journal article" date="2024" name="Commun. Biol.">
        <title>Comparative genomic analysis of thermophilic fungi reveals convergent evolutionary adaptations and gene losses.</title>
        <authorList>
            <person name="Steindorff A.S."/>
            <person name="Aguilar-Pontes M.V."/>
            <person name="Robinson A.J."/>
            <person name="Andreopoulos B."/>
            <person name="LaButti K."/>
            <person name="Kuo A."/>
            <person name="Mondo S."/>
            <person name="Riley R."/>
            <person name="Otillar R."/>
            <person name="Haridas S."/>
            <person name="Lipzen A."/>
            <person name="Grimwood J."/>
            <person name="Schmutz J."/>
            <person name="Clum A."/>
            <person name="Reid I.D."/>
            <person name="Moisan M.C."/>
            <person name="Butler G."/>
            <person name="Nguyen T.T.M."/>
            <person name="Dewar K."/>
            <person name="Conant G."/>
            <person name="Drula E."/>
            <person name="Henrissat B."/>
            <person name="Hansel C."/>
            <person name="Singer S."/>
            <person name="Hutchinson M.I."/>
            <person name="de Vries R.P."/>
            <person name="Natvig D.O."/>
            <person name="Powell A.J."/>
            <person name="Tsang A."/>
            <person name="Grigoriev I.V."/>
        </authorList>
    </citation>
    <scope>NUCLEOTIDE SEQUENCE [LARGE SCALE GENOMIC DNA]</scope>
    <source>
        <strain evidence="12 13">ATCC 22073</strain>
    </source>
</reference>
<dbReference type="Pfam" id="PF23291">
    <property type="entry name" value="KOW4_SPT5"/>
    <property type="match status" value="1"/>
</dbReference>
<feature type="compositionally biased region" description="Acidic residues" evidence="9">
    <location>
        <begin position="54"/>
        <end position="64"/>
    </location>
</feature>
<comment type="similarity">
    <text evidence="2 8">Belongs to the SPT5 family.</text>
</comment>
<evidence type="ECO:0000256" key="5">
    <source>
        <dbReference type="ARBA" id="ARBA00023242"/>
    </source>
</evidence>
<evidence type="ECO:0000256" key="8">
    <source>
        <dbReference type="PIRNR" id="PIRNR036945"/>
    </source>
</evidence>
<dbReference type="GeneID" id="98124271"/>
<dbReference type="InterPro" id="IPR041978">
    <property type="entry name" value="KOW_Spt5_5"/>
</dbReference>
<feature type="compositionally biased region" description="Gly residues" evidence="9">
    <location>
        <begin position="827"/>
        <end position="842"/>
    </location>
</feature>
<name>A0ABR4DDT8_9PEZI</name>
<keyword evidence="13" id="KW-1185">Reference proteome</keyword>
<dbReference type="InterPro" id="IPR041977">
    <property type="entry name" value="KOW_Spt5_4"/>
</dbReference>
<dbReference type="PANTHER" id="PTHR11125">
    <property type="entry name" value="SUPPRESSOR OF TY 5"/>
    <property type="match status" value="1"/>
</dbReference>
<feature type="region of interest" description="Disordered" evidence="9">
    <location>
        <begin position="827"/>
        <end position="1063"/>
    </location>
</feature>
<feature type="domain" description="KOW" evidence="10">
    <location>
        <begin position="544"/>
        <end position="572"/>
    </location>
</feature>
<feature type="compositionally biased region" description="Polar residues" evidence="9">
    <location>
        <begin position="915"/>
        <end position="928"/>
    </location>
</feature>
<dbReference type="Pfam" id="PF23037">
    <property type="entry name" value="KOWx_SPT5"/>
    <property type="match status" value="1"/>
</dbReference>
<dbReference type="RefSeq" id="XP_070867146.1">
    <property type="nucleotide sequence ID" value="XM_071009627.1"/>
</dbReference>
<feature type="region of interest" description="Disordered" evidence="9">
    <location>
        <begin position="1"/>
        <end position="157"/>
    </location>
</feature>
<dbReference type="InterPro" id="IPR057936">
    <property type="entry name" value="KOWx_Spt5"/>
</dbReference>
<evidence type="ECO:0000256" key="1">
    <source>
        <dbReference type="ARBA" id="ARBA00004123"/>
    </source>
</evidence>
<dbReference type="Gene3D" id="2.30.30.30">
    <property type="match status" value="3"/>
</dbReference>
<dbReference type="InterPro" id="IPR039659">
    <property type="entry name" value="SPT5"/>
</dbReference>
<dbReference type="CDD" id="cd06084">
    <property type="entry name" value="KOW_Spt5_4"/>
    <property type="match status" value="1"/>
</dbReference>
<dbReference type="InterPro" id="IPR005100">
    <property type="entry name" value="NGN-domain"/>
</dbReference>
<dbReference type="CDD" id="cd06085">
    <property type="entry name" value="KOW_Spt5_5"/>
    <property type="match status" value="1"/>
</dbReference>
<dbReference type="Pfam" id="PF12815">
    <property type="entry name" value="CTD"/>
    <property type="match status" value="1"/>
</dbReference>
<dbReference type="SUPFAM" id="SSF50104">
    <property type="entry name" value="Translation proteins SH3-like domain"/>
    <property type="match status" value="1"/>
</dbReference>
<sequence length="1090" mass="116961">MASAPFQFAGDSESEDDNFNPAPADLSDEEDAEDQDDDSAGKKHRRGSSPAADNDPDEDDGDGDEPVRTSKKRAREDDDEEENAADEDDEGAEGDGDEDEEELEEDDDEEEEDEDEEDEDVQHRHRRKRRKDHRAAFFDIEAEVEDEDEGEDDERDGEEIEDFIENAHPDDLAEPLHDDTRHRELDRRREIEASMDAEKQAEILKERYGKRAHARGYNDMAVVPKRLLLPSVDDPGIWAVRCKEGKERDVIFSIMRRVEERAGTKDELAITAAFERGGPNSVMKGYIYVEARRQNDVLLALDGVLDVYPRSKMILVEIKDMPDLLRVTKTPTLEPGAWVRLKRPAKHAGDLAQVLDVTENGLEARVRFIPRLDYGDKSDSFSMGASPAQRRRPGMPGPRPPQRLFSEIEARKKNPRFLSGNPQTNTWTFMGEEFENGFQVKDIKIQHLEVKDVNPTLEEVTKFASGSEDGTENLDLKALAASLKDSNNSVAYVAGDVIEVYEGEQRGVVGRAVNVQGDIVTLKVTEGDLAGQTIEVPNKGLRKRFRTGDHVKVIGGSRFRDEVGMVVKIVDDRVTLLTDQTNTEITVFSKDLREASDIGGQGSLGQYSLLDLVQLDPTTVGCIVKVDRESMVVLDQNGDTKQVMPSQIANKLPKRKLAVAADRNGSEIRVDDVVREYGGQQRQGKIIHIHRSFVFLHSNATTENAGVFVTRAGNVTTIAAKGGRTTSNAGPDLSTMNPALKRMGPNGPAGPMQPPKSFGRDRALGQTVSIRKGGYKGLMGIVKDTTDTHARVELHGKNKIVTVLKVDLVFKDKITGKTIDIYNRGGRGGGMGGPGYPGGGDRTGSRTPMGAGSGERTPAWGSKTAARTPAWGRAEGSGSRTPAWGDGSRTVNPYDGSRTAYGDGNRTAYGGATSYGGSRTPAWSSSAKTPAHDGFGHGSKTPAWGVGASSGPSSTDPWGSKTPAYGGISAPTPGASGPDGWGYTPGPSGSSSSHAPYDAPTPGAALSAPTPGAALSAPTPGALSAPTPAAISAPTPGAWQGGWGADAAPTPAVGAPTPAASGGYYGAPTPAAFAAETPAASGDIRYADDD</sequence>
<evidence type="ECO:0000256" key="7">
    <source>
        <dbReference type="ARBA" id="ARBA00025870"/>
    </source>
</evidence>
<dbReference type="SMART" id="SM00739">
    <property type="entry name" value="KOW"/>
    <property type="match status" value="5"/>
</dbReference>
<comment type="subunit">
    <text evidence="7">Component of the SPT4-SPT5 complex. Interacts with RNA polymerase II.</text>
</comment>
<evidence type="ECO:0000256" key="6">
    <source>
        <dbReference type="ARBA" id="ARBA00024691"/>
    </source>
</evidence>
<dbReference type="CDD" id="cd09888">
    <property type="entry name" value="NGN_Euk"/>
    <property type="match status" value="1"/>
</dbReference>
<dbReference type="PANTHER" id="PTHR11125:SF7">
    <property type="entry name" value="TRANSCRIPTION ELONGATION FACTOR SPT5"/>
    <property type="match status" value="1"/>
</dbReference>
<dbReference type="CDD" id="cd06081">
    <property type="entry name" value="KOW_Spt5_1"/>
    <property type="match status" value="1"/>
</dbReference>